<keyword evidence="2" id="KW-1133">Transmembrane helix</keyword>
<name>A0A0C9ZX51_9AGAM</name>
<reference evidence="4" key="2">
    <citation type="submission" date="2015-01" db="EMBL/GenBank/DDBJ databases">
        <title>Evolutionary Origins and Diversification of the Mycorrhizal Mutualists.</title>
        <authorList>
            <consortium name="DOE Joint Genome Institute"/>
            <consortium name="Mycorrhizal Genomics Consortium"/>
            <person name="Kohler A."/>
            <person name="Kuo A."/>
            <person name="Nagy L.G."/>
            <person name="Floudas D."/>
            <person name="Copeland A."/>
            <person name="Barry K.W."/>
            <person name="Cichocki N."/>
            <person name="Veneault-Fourrey C."/>
            <person name="LaButti K."/>
            <person name="Lindquist E.A."/>
            <person name="Lipzen A."/>
            <person name="Lundell T."/>
            <person name="Morin E."/>
            <person name="Murat C."/>
            <person name="Riley R."/>
            <person name="Ohm R."/>
            <person name="Sun H."/>
            <person name="Tunlid A."/>
            <person name="Henrissat B."/>
            <person name="Grigoriev I.V."/>
            <person name="Hibbett D.S."/>
            <person name="Martin F."/>
        </authorList>
    </citation>
    <scope>NUCLEOTIDE SEQUENCE [LARGE SCALE GENOMIC DNA]</scope>
    <source>
        <strain evidence="4">441</strain>
    </source>
</reference>
<feature type="transmembrane region" description="Helical" evidence="2">
    <location>
        <begin position="62"/>
        <end position="84"/>
    </location>
</feature>
<gene>
    <name evidence="3" type="ORF">PISMIDRAFT_98854</name>
</gene>
<dbReference type="HOGENOM" id="CLU_042081_0_0_1"/>
<evidence type="ECO:0000256" key="1">
    <source>
        <dbReference type="SAM" id="MobiDB-lite"/>
    </source>
</evidence>
<dbReference type="AlphaFoldDB" id="A0A0C9ZX51"/>
<feature type="non-terminal residue" evidence="3">
    <location>
        <position position="376"/>
    </location>
</feature>
<feature type="region of interest" description="Disordered" evidence="1">
    <location>
        <begin position="19"/>
        <end position="43"/>
    </location>
</feature>
<feature type="transmembrane region" description="Helical" evidence="2">
    <location>
        <begin position="354"/>
        <end position="374"/>
    </location>
</feature>
<proteinExistence type="predicted"/>
<protein>
    <submittedName>
        <fullName evidence="3">Uncharacterized protein</fullName>
    </submittedName>
</protein>
<dbReference type="Proteomes" id="UP000054018">
    <property type="component" value="Unassembled WGS sequence"/>
</dbReference>
<organism evidence="3 4">
    <name type="scientific">Pisolithus microcarpus 441</name>
    <dbReference type="NCBI Taxonomy" id="765257"/>
    <lineage>
        <taxon>Eukaryota</taxon>
        <taxon>Fungi</taxon>
        <taxon>Dikarya</taxon>
        <taxon>Basidiomycota</taxon>
        <taxon>Agaricomycotina</taxon>
        <taxon>Agaricomycetes</taxon>
        <taxon>Agaricomycetidae</taxon>
        <taxon>Boletales</taxon>
        <taxon>Sclerodermatineae</taxon>
        <taxon>Pisolithaceae</taxon>
        <taxon>Pisolithus</taxon>
    </lineage>
</organism>
<keyword evidence="4" id="KW-1185">Reference proteome</keyword>
<feature type="compositionally biased region" description="Polar residues" evidence="1">
    <location>
        <begin position="32"/>
        <end position="42"/>
    </location>
</feature>
<evidence type="ECO:0000256" key="2">
    <source>
        <dbReference type="SAM" id="Phobius"/>
    </source>
</evidence>
<dbReference type="EMBL" id="KN833718">
    <property type="protein sequence ID" value="KIK24238.1"/>
    <property type="molecule type" value="Genomic_DNA"/>
</dbReference>
<dbReference type="OrthoDB" id="2117972at2759"/>
<feature type="transmembrane region" description="Helical" evidence="2">
    <location>
        <begin position="279"/>
        <end position="302"/>
    </location>
</feature>
<keyword evidence="2" id="KW-0812">Transmembrane</keyword>
<evidence type="ECO:0000313" key="3">
    <source>
        <dbReference type="EMBL" id="KIK24238.1"/>
    </source>
</evidence>
<keyword evidence="2" id="KW-0472">Membrane</keyword>
<evidence type="ECO:0000313" key="4">
    <source>
        <dbReference type="Proteomes" id="UP000054018"/>
    </source>
</evidence>
<sequence>MGGTTPILQSRTIPLLPFKTRKPSNAPHGSLHTGTRTATAATPSGLVTHGTNGVIPIRPITLLVLALLLSTLFTVAISFSFLGYEADEPYFMQTLNNVAETNPGIVLLGENVDVDVDEPSIGIRWSILGCGNGYLLEGSAGLHGSDLCGLPSFYIEIYVDSSIEPTAIYDPSHLPFVSQSGRRRDIQNLVQFDSDHTLDVHLDQLYPFDNYVLTSTLRAVSASNTTIPIQKLATIDQVSSFVIESVDMETYEVVSSSSSSQIPTRDIDLYVSRPIQARMITLLLFALSWFLTHATLISVYLARKRSTSQVPRSAKPILKHLGGSLMVLLVIPQLRNAMPDAPGYDGVLIDCIGFFPQMILSGLSVLILLLLMILRE</sequence>
<dbReference type="STRING" id="765257.A0A0C9ZX51"/>
<accession>A0A0C9ZX51</accession>
<reference evidence="3 4" key="1">
    <citation type="submission" date="2014-04" db="EMBL/GenBank/DDBJ databases">
        <authorList>
            <consortium name="DOE Joint Genome Institute"/>
            <person name="Kuo A."/>
            <person name="Kohler A."/>
            <person name="Costa M.D."/>
            <person name="Nagy L.G."/>
            <person name="Floudas D."/>
            <person name="Copeland A."/>
            <person name="Barry K.W."/>
            <person name="Cichocki N."/>
            <person name="Veneault-Fourrey C."/>
            <person name="LaButti K."/>
            <person name="Lindquist E.A."/>
            <person name="Lipzen A."/>
            <person name="Lundell T."/>
            <person name="Morin E."/>
            <person name="Murat C."/>
            <person name="Sun H."/>
            <person name="Tunlid A."/>
            <person name="Henrissat B."/>
            <person name="Grigoriev I.V."/>
            <person name="Hibbett D.S."/>
            <person name="Martin F."/>
            <person name="Nordberg H.P."/>
            <person name="Cantor M.N."/>
            <person name="Hua S.X."/>
        </authorList>
    </citation>
    <scope>NUCLEOTIDE SEQUENCE [LARGE SCALE GENOMIC DNA]</scope>
    <source>
        <strain evidence="3 4">441</strain>
    </source>
</reference>